<dbReference type="InterPro" id="IPR001322">
    <property type="entry name" value="Lamin_tail_dom"/>
</dbReference>
<reference evidence="5 6" key="1">
    <citation type="journal article" date="2008" name="Nature">
        <title>Genome analysis of the platypus reveals unique signatures of evolution.</title>
        <authorList>
            <person name="Warren W.C."/>
            <person name="Hillier L.W."/>
            <person name="Marshall Graves J.A."/>
            <person name="Birney E."/>
            <person name="Ponting C.P."/>
            <person name="Grutzner F."/>
            <person name="Belov K."/>
            <person name="Miller W."/>
            <person name="Clarke L."/>
            <person name="Chinwalla A.T."/>
            <person name="Yang S.P."/>
            <person name="Heger A."/>
            <person name="Locke D.P."/>
            <person name="Miethke P."/>
            <person name="Waters P.D."/>
            <person name="Veyrunes F."/>
            <person name="Fulton L."/>
            <person name="Fulton B."/>
            <person name="Graves T."/>
            <person name="Wallis J."/>
            <person name="Puente X.S."/>
            <person name="Lopez-Otin C."/>
            <person name="Ordonez G.R."/>
            <person name="Eichler E.E."/>
            <person name="Chen L."/>
            <person name="Cheng Z."/>
            <person name="Deakin J.E."/>
            <person name="Alsop A."/>
            <person name="Thompson K."/>
            <person name="Kirby P."/>
            <person name="Papenfuss A.T."/>
            <person name="Wakefield M.J."/>
            <person name="Olender T."/>
            <person name="Lancet D."/>
            <person name="Huttley G.A."/>
            <person name="Smit A.F."/>
            <person name="Pask A."/>
            <person name="Temple-Smith P."/>
            <person name="Batzer M.A."/>
            <person name="Walker J.A."/>
            <person name="Konkel M.K."/>
            <person name="Harris R.S."/>
            <person name="Whittington C.M."/>
            <person name="Wong E.S."/>
            <person name="Gemmell N.J."/>
            <person name="Buschiazzo E."/>
            <person name="Vargas Jentzsch I.M."/>
            <person name="Merkel A."/>
            <person name="Schmitz J."/>
            <person name="Zemann A."/>
            <person name="Churakov G."/>
            <person name="Kriegs J.O."/>
            <person name="Brosius J."/>
            <person name="Murchison E.P."/>
            <person name="Sachidanandam R."/>
            <person name="Smith C."/>
            <person name="Hannon G.J."/>
            <person name="Tsend-Ayush E."/>
            <person name="McMillan D."/>
            <person name="Attenborough R."/>
            <person name="Rens W."/>
            <person name="Ferguson-Smith M."/>
            <person name="Lefevre C.M."/>
            <person name="Sharp J.A."/>
            <person name="Nicholas K.R."/>
            <person name="Ray D.A."/>
            <person name="Kube M."/>
            <person name="Reinhardt R."/>
            <person name="Pringle T.H."/>
            <person name="Taylor J."/>
            <person name="Jones R.C."/>
            <person name="Nixon B."/>
            <person name="Dacheux J.L."/>
            <person name="Niwa H."/>
            <person name="Sekita Y."/>
            <person name="Huang X."/>
            <person name="Stark A."/>
            <person name="Kheradpour P."/>
            <person name="Kellis M."/>
            <person name="Flicek P."/>
            <person name="Chen Y."/>
            <person name="Webber C."/>
            <person name="Hardison R."/>
            <person name="Nelson J."/>
            <person name="Hallsworth-Pepin K."/>
            <person name="Delehaunty K."/>
            <person name="Markovic C."/>
            <person name="Minx P."/>
            <person name="Feng Y."/>
            <person name="Kremitzki C."/>
            <person name="Mitreva M."/>
            <person name="Glasscock J."/>
            <person name="Wylie T."/>
            <person name="Wohldmann P."/>
            <person name="Thiru P."/>
            <person name="Nhan M.N."/>
            <person name="Pohl C.S."/>
            <person name="Smith S.M."/>
            <person name="Hou S."/>
            <person name="Nefedov M."/>
            <person name="de Jong P.J."/>
            <person name="Renfree M.B."/>
            <person name="Mardis E.R."/>
            <person name="Wilson R.K."/>
        </authorList>
    </citation>
    <scope>NUCLEOTIDE SEQUENCE [LARGE SCALE GENOMIC DNA]</scope>
    <source>
        <strain evidence="5 6">Glennie</strain>
    </source>
</reference>
<feature type="chain" id="PRO_5026274766" description="LTD domain-containing protein" evidence="3">
    <location>
        <begin position="21"/>
        <end position="1068"/>
    </location>
</feature>
<keyword evidence="6" id="KW-1185">Reference proteome</keyword>
<feature type="compositionally biased region" description="Pro residues" evidence="1">
    <location>
        <begin position="48"/>
        <end position="59"/>
    </location>
</feature>
<dbReference type="Ensembl" id="ENSOANT00000061558.1">
    <property type="protein sequence ID" value="ENSOANP00000054214.1"/>
    <property type="gene ID" value="ENSOANG00000040080.1"/>
</dbReference>
<dbReference type="RefSeq" id="XP_039771053.1">
    <property type="nucleotide sequence ID" value="XM_039915119.1"/>
</dbReference>
<name>A0A6I8PPL1_ORNAN</name>
<protein>
    <recommendedName>
        <fullName evidence="4">LTD domain-containing protein</fullName>
    </recommendedName>
</protein>
<dbReference type="OMA" id="SEDQWGF"/>
<feature type="compositionally biased region" description="Pro residues" evidence="1">
    <location>
        <begin position="22"/>
        <end position="35"/>
    </location>
</feature>
<keyword evidence="2" id="KW-0472">Membrane</keyword>
<dbReference type="RefSeq" id="XP_039771051.1">
    <property type="nucleotide sequence ID" value="XM_039915117.1"/>
</dbReference>
<evidence type="ECO:0000313" key="6">
    <source>
        <dbReference type="Proteomes" id="UP000002279"/>
    </source>
</evidence>
<dbReference type="GeneID" id="114806082"/>
<feature type="compositionally biased region" description="Low complexity" evidence="1">
    <location>
        <begin position="36"/>
        <end position="47"/>
    </location>
</feature>
<dbReference type="AlphaFoldDB" id="A0A6I8PPL1"/>
<feature type="transmembrane region" description="Helical" evidence="2">
    <location>
        <begin position="1027"/>
        <end position="1045"/>
    </location>
</feature>
<accession>A0A6I8PPL1</accession>
<dbReference type="GeneTree" id="ENSGT00530000066748"/>
<keyword evidence="2" id="KW-1133">Transmembrane helix</keyword>
<dbReference type="PROSITE" id="PS51841">
    <property type="entry name" value="LTD"/>
    <property type="match status" value="1"/>
</dbReference>
<organism evidence="5 6">
    <name type="scientific">Ornithorhynchus anatinus</name>
    <name type="common">Duckbill platypus</name>
    <dbReference type="NCBI Taxonomy" id="9258"/>
    <lineage>
        <taxon>Eukaryota</taxon>
        <taxon>Metazoa</taxon>
        <taxon>Chordata</taxon>
        <taxon>Craniata</taxon>
        <taxon>Vertebrata</taxon>
        <taxon>Euteleostomi</taxon>
        <taxon>Mammalia</taxon>
        <taxon>Monotremata</taxon>
        <taxon>Ornithorhynchidae</taxon>
        <taxon>Ornithorhynchus</taxon>
    </lineage>
</organism>
<dbReference type="PANTHER" id="PTHR37397">
    <property type="entry name" value="SI:CH211-183D21.1"/>
    <property type="match status" value="1"/>
</dbReference>
<dbReference type="KEGG" id="oaa:114806082"/>
<reference evidence="5" key="2">
    <citation type="submission" date="2025-08" db="UniProtKB">
        <authorList>
            <consortium name="Ensembl"/>
        </authorList>
    </citation>
    <scope>IDENTIFICATION</scope>
    <source>
        <strain evidence="5">Glennie</strain>
    </source>
</reference>
<sequence length="1068" mass="112559">MANAAPLTVLFLCSLPLAFPEPASPSPRPAPPAPLPGLSSLTLSPSPESAPPSPGPDPTAAPSLLINEINADNPGQDKSEFVELWHSSGGRVSLDDYCLVFYDGHKLTAYRALRLTGLATDDAGFFLAGSTGLQPPPALPLPPGTIQNGPDAIALHRGGSACREGQPVTSRGLVDAWVHASRRERRPEELLRVLTPGREPLLEDASFHVGDESVERCPGPGGSWTFQVAEPSPGRENPCIPYAQLNRSTFLVSEVLPPAGAAPGFVELQGPPLGPLRGAVLVLVDGRTGSVASSLNLSGSTDAHGFFVLRTDQRRPDDPGPLLLAPGPAAVALYREAGQRLEPGKPPPSAGLLDALVYGPEGTVPASLLEALTPGRPALVTPGPPLAGSGAALATSLSRCSCCSISRDSTLFAAGTPTPERPNDCPSRRHGLQLAFCLHTCPESCPDHNCSAWLKEESTLKVNLALRLEAECHCGVTAVYLKDWTLKCQGLKLMVSALLVAKSSEQQQGLDLALKRVLASPEPWWAGTDKKATLASPCSLEPSPVPELLINEVNADSPGVDEDGEFVELWSPAGPRALDGFWLVLYNGRDGRAYRVLDLRGQRTDAAGLFLVGSARLTPGLTLPPSSLQNGADAVALFRGPPGAFKKGELVTARGLQDALVSSAWPGERAQRLLDFLTPGQELRLEKGPEQSLGDMSLSRCHSVQPRSQASFQLTRVTPLSENACPPLVVPSPSGPPAPVVISELSSTPFVELRGKTGTRMDGLVLALLGPDGIVQTSLPLRGLVRTPGFFLVAPKEGEPLPDQQWPGSALLPRSGALAVYDSRLARVVVGQTRPRAGLLDAVVFGREAGAEPGPLALLGPTHFLASERGSLWSLSRCSPPGYDALAFASSDPTPGSVNSCPTRLFALALDLCLPAPNCLAEAQPSAPTVTAAQRALVNAVNQHCSCGISEFYLQETHFSCSAAALRVSGQLWARSPEQRGRLSGWYTDLPAQLPPEGGASAGPACVALGTERAPSRASLRAWETSLIVLGSLLVLALLGALCYLHRRRPEPFSHIELTDREQIKLDF</sequence>
<feature type="signal peptide" evidence="3">
    <location>
        <begin position="1"/>
        <end position="20"/>
    </location>
</feature>
<gene>
    <name evidence="5" type="primary">LOC114806082</name>
</gene>
<dbReference type="OrthoDB" id="10069759at2759"/>
<dbReference type="Bgee" id="ENSOANG00000040080">
    <property type="expression patterns" value="Expressed in ovary and 6 other cell types or tissues"/>
</dbReference>
<dbReference type="Proteomes" id="UP000002279">
    <property type="component" value="Chromosome 2"/>
</dbReference>
<evidence type="ECO:0000313" key="5">
    <source>
        <dbReference type="Ensembl" id="ENSOANP00000054214.1"/>
    </source>
</evidence>
<evidence type="ECO:0000256" key="3">
    <source>
        <dbReference type="SAM" id="SignalP"/>
    </source>
</evidence>
<evidence type="ECO:0000256" key="1">
    <source>
        <dbReference type="SAM" id="MobiDB-lite"/>
    </source>
</evidence>
<feature type="domain" description="LTD" evidence="4">
    <location>
        <begin position="536"/>
        <end position="658"/>
    </location>
</feature>
<feature type="region of interest" description="Disordered" evidence="1">
    <location>
        <begin position="22"/>
        <end position="63"/>
    </location>
</feature>
<reference evidence="5" key="3">
    <citation type="submission" date="2025-09" db="UniProtKB">
        <authorList>
            <consortium name="Ensembl"/>
        </authorList>
    </citation>
    <scope>IDENTIFICATION</scope>
    <source>
        <strain evidence="5">Glennie</strain>
    </source>
</reference>
<dbReference type="RefSeq" id="XP_039771052.1">
    <property type="nucleotide sequence ID" value="XM_039915118.1"/>
</dbReference>
<dbReference type="RefSeq" id="XP_028904920.1">
    <property type="nucleotide sequence ID" value="XM_029049087.2"/>
</dbReference>
<dbReference type="PANTHER" id="PTHR37397:SF1">
    <property type="entry name" value="LTD DOMAIN-CONTAINING PROTEIN"/>
    <property type="match status" value="1"/>
</dbReference>
<proteinExistence type="predicted"/>
<dbReference type="RefSeq" id="XP_039771056.1">
    <property type="nucleotide sequence ID" value="XM_039915122.1"/>
</dbReference>
<keyword evidence="3" id="KW-0732">Signal</keyword>
<evidence type="ECO:0000256" key="2">
    <source>
        <dbReference type="SAM" id="Phobius"/>
    </source>
</evidence>
<evidence type="ECO:0000259" key="4">
    <source>
        <dbReference type="PROSITE" id="PS51841"/>
    </source>
</evidence>
<dbReference type="RefSeq" id="XP_039771054.1">
    <property type="nucleotide sequence ID" value="XM_039915120.1"/>
</dbReference>
<dbReference type="InParanoid" id="A0A6I8PPL1"/>
<keyword evidence="2" id="KW-0812">Transmembrane</keyword>